<protein>
    <submittedName>
        <fullName evidence="1">Uncharacterized protein</fullName>
    </submittedName>
</protein>
<dbReference type="GeneID" id="97236163"/>
<name>A0A0M4D9M1_STRPR</name>
<organism evidence="1">
    <name type="scientific">Streptomyces pristinaespiralis</name>
    <dbReference type="NCBI Taxonomy" id="38300"/>
    <lineage>
        <taxon>Bacteria</taxon>
        <taxon>Bacillati</taxon>
        <taxon>Actinomycetota</taxon>
        <taxon>Actinomycetes</taxon>
        <taxon>Kitasatosporales</taxon>
        <taxon>Streptomycetaceae</taxon>
        <taxon>Streptomyces</taxon>
    </lineage>
</organism>
<dbReference type="EMBL" id="CP011340">
    <property type="protein sequence ID" value="ALC21108.1"/>
    <property type="molecule type" value="Genomic_DNA"/>
</dbReference>
<dbReference type="KEGG" id="spri:SPRI_2802"/>
<dbReference type="Proteomes" id="UP000060513">
    <property type="component" value="Chromosome"/>
</dbReference>
<dbReference type="PATRIC" id="fig|38300.4.peg.2954"/>
<sequence>MDQGVAAVIAAGVAGVVGVTGSLIGMRMGRRQVSDQAQVEHEQWLRGQRQEAYIAVLDVWDTAVKGLRRMVEEEAENQVLGTRYEEERDGHERDVWSDLGERVCAEVDDLSVDAFKVLERVQVLGPESVDKTAINLEDALHFMCGAIRARTGTREWPDYAGFSEAVRVTTNARQDFMSASRSVLRSAPRPGKR</sequence>
<gene>
    <name evidence="1" type="ORF">SPRI_2802</name>
</gene>
<dbReference type="RefSeq" id="WP_005312532.1">
    <property type="nucleotide sequence ID" value="NZ_CP011340.1"/>
</dbReference>
<proteinExistence type="predicted"/>
<reference evidence="1 2" key="1">
    <citation type="submission" date="2015-08" db="EMBL/GenBank/DDBJ databases">
        <title>Genome sequence of the pristinamycin over-producing bacterium Streptomyces pristinaespiralis HCCB10218.</title>
        <authorList>
            <person name="Tian J."/>
            <person name="Yang J."/>
            <person name="Li L."/>
            <person name="Ruan L."/>
            <person name="Wei W."/>
            <person name="Zheng G."/>
            <person name="Wei Z."/>
            <person name="Yang S."/>
            <person name="Ge M."/>
            <person name="Jiang W."/>
            <person name="Lu Y."/>
        </authorList>
    </citation>
    <scope>NUCLEOTIDE SEQUENCE [LARGE SCALE GENOMIC DNA]</scope>
    <source>
        <strain evidence="1 2">HCCB 10218</strain>
    </source>
</reference>
<evidence type="ECO:0000313" key="2">
    <source>
        <dbReference type="Proteomes" id="UP000060513"/>
    </source>
</evidence>
<accession>A0A0M4D9M1</accession>
<dbReference type="OrthoDB" id="4314060at2"/>
<evidence type="ECO:0000313" key="1">
    <source>
        <dbReference type="EMBL" id="ALC21108.1"/>
    </source>
</evidence>
<dbReference type="AlphaFoldDB" id="A0A0M4D9M1"/>